<protein>
    <submittedName>
        <fullName evidence="1">Uncharacterized protein</fullName>
    </submittedName>
</protein>
<dbReference type="Proteomes" id="UP000094291">
    <property type="component" value="Unassembled WGS sequence"/>
</dbReference>
<gene>
    <name evidence="1" type="ORF">BFW38_03665</name>
</gene>
<dbReference type="AlphaFoldDB" id="A0A1E2V721"/>
<dbReference type="RefSeq" id="WP_068997170.1">
    <property type="nucleotide sequence ID" value="NZ_MDTQ01000001.1"/>
</dbReference>
<sequence>MALFKSQKENNNSFFHDNDDVVIFTPYEGQLDLSRDLDQIDGIEITDTTPLPKAVADDANDAVIFSSSDDGGLDDIDLSDYEPMEDVELPDVAELPHIEASFFKTLEGDYSDLYDTDIPYIGGLEETESMPLPKAVADDANDAVIFSSSDDGGLDDIDLSDYEPMEDVELPDLTEVSFIKTLEGDYSDWYNSDIPNIGDLELIGTTPLPETGDLLA</sequence>
<organism evidence="1 2">
    <name type="scientific">Terasakiispira papahanaumokuakeensis</name>
    <dbReference type="NCBI Taxonomy" id="197479"/>
    <lineage>
        <taxon>Bacteria</taxon>
        <taxon>Pseudomonadati</taxon>
        <taxon>Pseudomonadota</taxon>
        <taxon>Gammaproteobacteria</taxon>
        <taxon>Oceanospirillales</taxon>
        <taxon>Terasakiispira</taxon>
    </lineage>
</organism>
<keyword evidence="2" id="KW-1185">Reference proteome</keyword>
<evidence type="ECO:0000313" key="2">
    <source>
        <dbReference type="Proteomes" id="UP000094291"/>
    </source>
</evidence>
<comment type="caution">
    <text evidence="1">The sequence shown here is derived from an EMBL/GenBank/DDBJ whole genome shotgun (WGS) entry which is preliminary data.</text>
</comment>
<accession>A0A1E2V721</accession>
<dbReference type="EMBL" id="MDTQ01000001">
    <property type="protein sequence ID" value="ODC02774.1"/>
    <property type="molecule type" value="Genomic_DNA"/>
</dbReference>
<reference evidence="1 2" key="1">
    <citation type="submission" date="2016-08" db="EMBL/GenBank/DDBJ databases">
        <authorList>
            <person name="Seilhamer J.J."/>
        </authorList>
    </citation>
    <scope>NUCLEOTIDE SEQUENCE [LARGE SCALE GENOMIC DNA]</scope>
    <source>
        <strain evidence="1 2">PH27A</strain>
    </source>
</reference>
<proteinExistence type="predicted"/>
<name>A0A1E2V721_9GAMM</name>
<evidence type="ECO:0000313" key="1">
    <source>
        <dbReference type="EMBL" id="ODC02774.1"/>
    </source>
</evidence>